<dbReference type="Proteomes" id="UP000217895">
    <property type="component" value="Chromosome"/>
</dbReference>
<dbReference type="EMBL" id="AP018203">
    <property type="protein sequence ID" value="BAY56607.1"/>
    <property type="molecule type" value="Genomic_DNA"/>
</dbReference>
<proteinExistence type="predicted"/>
<dbReference type="Gene3D" id="3.10.450.160">
    <property type="entry name" value="inner membrane protein cigr"/>
    <property type="match status" value="1"/>
</dbReference>
<evidence type="ECO:0000313" key="3">
    <source>
        <dbReference type="Proteomes" id="UP000217895"/>
    </source>
</evidence>
<gene>
    <name evidence="2" type="ORF">NIES2135_34410</name>
</gene>
<accession>A0A1Z4JJ80</accession>
<name>A0A1Z4JJ80_LEPBY</name>
<evidence type="ECO:0000256" key="1">
    <source>
        <dbReference type="SAM" id="SignalP"/>
    </source>
</evidence>
<reference evidence="2 3" key="1">
    <citation type="submission" date="2017-06" db="EMBL/GenBank/DDBJ databases">
        <title>Genome sequencing of cyanobaciteial culture collection at National Institute for Environmental Studies (NIES).</title>
        <authorList>
            <person name="Hirose Y."/>
            <person name="Shimura Y."/>
            <person name="Fujisawa T."/>
            <person name="Nakamura Y."/>
            <person name="Kawachi M."/>
        </authorList>
    </citation>
    <scope>NUCLEOTIDE SEQUENCE [LARGE SCALE GENOMIC DNA]</scope>
    <source>
        <strain evidence="2 3">NIES-2135</strain>
    </source>
</reference>
<dbReference type="AlphaFoldDB" id="A0A1Z4JJ80"/>
<feature type="signal peptide" evidence="1">
    <location>
        <begin position="1"/>
        <end position="27"/>
    </location>
</feature>
<sequence>MATWKQFTAVLLGAAILSSLCIPAAEAKPSKGKKGEQSILVHPTTSSTQTTTLSFSSEQRTQLTALLSGRVIRNDVLNVSTRNLVASQISSLPRGIQKRLARGKGLPPGIAKKVILPKTVNTYLNIPAQYELVVIGSNVVLCDSATKIVVDFIAQFI</sequence>
<keyword evidence="1" id="KW-0732">Signal</keyword>
<feature type="chain" id="PRO_5011113123" description="Lipoprotein" evidence="1">
    <location>
        <begin position="28"/>
        <end position="157"/>
    </location>
</feature>
<evidence type="ECO:0000313" key="2">
    <source>
        <dbReference type="EMBL" id="BAY56607.1"/>
    </source>
</evidence>
<organism evidence="2 3">
    <name type="scientific">Leptolyngbya boryana NIES-2135</name>
    <dbReference type="NCBI Taxonomy" id="1973484"/>
    <lineage>
        <taxon>Bacteria</taxon>
        <taxon>Bacillati</taxon>
        <taxon>Cyanobacteriota</taxon>
        <taxon>Cyanophyceae</taxon>
        <taxon>Leptolyngbyales</taxon>
        <taxon>Leptolyngbyaceae</taxon>
        <taxon>Leptolyngbya group</taxon>
        <taxon>Leptolyngbya</taxon>
    </lineage>
</organism>
<protein>
    <recommendedName>
        <fullName evidence="4">Lipoprotein</fullName>
    </recommendedName>
</protein>
<keyword evidence="3" id="KW-1185">Reference proteome</keyword>
<evidence type="ECO:0008006" key="4">
    <source>
        <dbReference type="Google" id="ProtNLM"/>
    </source>
</evidence>